<dbReference type="Pfam" id="PF01547">
    <property type="entry name" value="SBP_bac_1"/>
    <property type="match status" value="1"/>
</dbReference>
<dbReference type="Gene3D" id="3.40.190.10">
    <property type="entry name" value="Periplasmic binding protein-like II"/>
    <property type="match status" value="1"/>
</dbReference>
<dbReference type="Proteomes" id="UP001596108">
    <property type="component" value="Unassembled WGS sequence"/>
</dbReference>
<dbReference type="RefSeq" id="WP_378112438.1">
    <property type="nucleotide sequence ID" value="NZ_JBHSNC010000042.1"/>
</dbReference>
<organism evidence="2 3">
    <name type="scientific">Cohnella yongneupensis</name>
    <dbReference type="NCBI Taxonomy" id="425006"/>
    <lineage>
        <taxon>Bacteria</taxon>
        <taxon>Bacillati</taxon>
        <taxon>Bacillota</taxon>
        <taxon>Bacilli</taxon>
        <taxon>Bacillales</taxon>
        <taxon>Paenibacillaceae</taxon>
        <taxon>Cohnella</taxon>
    </lineage>
</organism>
<proteinExistence type="predicted"/>
<dbReference type="PANTHER" id="PTHR43649">
    <property type="entry name" value="ARABINOSE-BINDING PROTEIN-RELATED"/>
    <property type="match status" value="1"/>
</dbReference>
<keyword evidence="1" id="KW-0175">Coiled coil</keyword>
<dbReference type="EMBL" id="JBHSNC010000042">
    <property type="protein sequence ID" value="MFC5530501.1"/>
    <property type="molecule type" value="Genomic_DNA"/>
</dbReference>
<comment type="caution">
    <text evidence="2">The sequence shown here is derived from an EMBL/GenBank/DDBJ whole genome shotgun (WGS) entry which is preliminary data.</text>
</comment>
<evidence type="ECO:0000256" key="1">
    <source>
        <dbReference type="SAM" id="Coils"/>
    </source>
</evidence>
<evidence type="ECO:0000313" key="2">
    <source>
        <dbReference type="EMBL" id="MFC5530501.1"/>
    </source>
</evidence>
<name>A0ABW0R171_9BACL</name>
<accession>A0ABW0R171</accession>
<reference evidence="3" key="1">
    <citation type="journal article" date="2019" name="Int. J. Syst. Evol. Microbiol.">
        <title>The Global Catalogue of Microorganisms (GCM) 10K type strain sequencing project: providing services to taxonomists for standard genome sequencing and annotation.</title>
        <authorList>
            <consortium name="The Broad Institute Genomics Platform"/>
            <consortium name="The Broad Institute Genome Sequencing Center for Infectious Disease"/>
            <person name="Wu L."/>
            <person name="Ma J."/>
        </authorList>
    </citation>
    <scope>NUCLEOTIDE SEQUENCE [LARGE SCALE GENOMIC DNA]</scope>
    <source>
        <strain evidence="3">CGMCC 1.18578</strain>
    </source>
</reference>
<protein>
    <submittedName>
        <fullName evidence="2">Extracellular solute-binding protein</fullName>
    </submittedName>
</protein>
<dbReference type="Gene3D" id="2.60.120.260">
    <property type="entry name" value="Galactose-binding domain-like"/>
    <property type="match status" value="2"/>
</dbReference>
<sequence>MDRGFSIIRLPYLYKGFLLWLAITLSLPGSINPLLSADGIEEPAVAMEEIVFDSQAEPYYYQALDEWRASGLQDADSDFVVNADRYTQLSDDAEARIGSFQGEDRALIWSNQRGYVEYEVVAPKAGLYAMELTYYPLTGDNQASLGPVTFSVEMNRETPFREARSLEFEREFKDLWPLTQDDNGDDMRPRTEEIGSWRTKAVRDSEGAYPQPLYWHLQEGINTIKLTHLREPVALLALRFTAPEPLPTYKDVAIGYPGTADNEGDIVIIEAEQLTTKNATSIQVRNDRDAGTTPASSKDRKYNTVGGWRWFKGGESVTWTFTAPKTGRYKIGMRVKQNFRRNLSVFRTLYIDGAIPFEEASVYPFPYHGGWTGEVLGDENQDYEFYLEEGRHTLTLTASNAPFRKVFSQLDIVSSELRGIEVDLKAATGGQGDEYRVWSVEEDMPDLLGRLERTRNLLKQMAAQVIAINGARENVSQTLESAVSDLNALIKKPNKIPNRQAQFVSMRESIESLRSFLIDSPLQVDKLYLIPASESAPDMTAGWTERLSASFRSFYHSFDSDNNLKQEDEETLNVWMMWGRDYVNELQQLADESFTPEYGMKVKINLVQQPELLILSNSAGSMPDVALGVPGDMPYDLALRGAARNLSDMQGADALFSSYSPGFLLPFYHEGGYYAIPETVQFKVLFYRKDIMKQLGLQIPDTWDDVYALLPTLLQNDYNFYIEPKDFSTIFNQNGVQLYERDGLKSGLDRPEAYAAFEKWTDLYNVYGLEKSVQSFYNQFRKGYMPLGIADFNQFLQLTVAAPELRDLWGIAPVPGTAREDGTVARWSGGISDAVPGHVQSKSAGSSMSAAMMFSHSDPDKEEMAWKFLQWYTSSKVQTEFGLHLEQFYGEQFRWNSANAQAFANMPWKPEELQVLLEQWRWYKDLPVVPGGYMTARELNFAWIRTVIDGVNPRTSMEQAIQEINRELLRKQQEFDMVDRRGNVLKTLNLPEVNDPWTGVDRYIEELVR</sequence>
<dbReference type="InterPro" id="IPR050490">
    <property type="entry name" value="Bact_solute-bd_prot1"/>
</dbReference>
<gene>
    <name evidence="2" type="ORF">ACFPQ4_13775</name>
</gene>
<keyword evidence="3" id="KW-1185">Reference proteome</keyword>
<evidence type="ECO:0000313" key="3">
    <source>
        <dbReference type="Proteomes" id="UP001596108"/>
    </source>
</evidence>
<dbReference type="PANTHER" id="PTHR43649:SF27">
    <property type="entry name" value="EXTRACELLULAR SOLUTE-BINDING PROTEIN FAMILY 1"/>
    <property type="match status" value="1"/>
</dbReference>
<dbReference type="InterPro" id="IPR006059">
    <property type="entry name" value="SBP"/>
</dbReference>
<dbReference type="SUPFAM" id="SSF53850">
    <property type="entry name" value="Periplasmic binding protein-like II"/>
    <property type="match status" value="1"/>
</dbReference>
<feature type="coiled-coil region" evidence="1">
    <location>
        <begin position="954"/>
        <end position="981"/>
    </location>
</feature>